<comment type="similarity">
    <text evidence="1">Belongs to the short-chain dehydrogenases/reductases (SDR) family.</text>
</comment>
<dbReference type="InterPro" id="IPR020904">
    <property type="entry name" value="Sc_DH/Rdtase_CS"/>
</dbReference>
<dbReference type="FunFam" id="3.40.50.720:FF:000084">
    <property type="entry name" value="Short-chain dehydrogenase reductase"/>
    <property type="match status" value="1"/>
</dbReference>
<evidence type="ECO:0000259" key="2">
    <source>
        <dbReference type="SMART" id="SM00822"/>
    </source>
</evidence>
<dbReference type="Gene3D" id="3.40.50.720">
    <property type="entry name" value="NAD(P)-binding Rossmann-like Domain"/>
    <property type="match status" value="1"/>
</dbReference>
<reference evidence="3" key="1">
    <citation type="submission" date="2020-07" db="EMBL/GenBank/DDBJ databases">
        <title>Huge and variable diversity of episymbiotic CPR bacteria and DPANN archaea in groundwater ecosystems.</title>
        <authorList>
            <person name="He C.Y."/>
            <person name="Keren R."/>
            <person name="Whittaker M."/>
            <person name="Farag I.F."/>
            <person name="Doudna J."/>
            <person name="Cate J.H.D."/>
            <person name="Banfield J.F."/>
        </authorList>
    </citation>
    <scope>NUCLEOTIDE SEQUENCE</scope>
    <source>
        <strain evidence="3">NC_groundwater_763_Ag_S-0.2um_68_21</strain>
    </source>
</reference>
<sequence>MRLFDLSGRTAVVTGGTAGIGLAIARALAEAGARVVVSGRGEARGREAASSIPGGEFRACDVTDPASVSSLVEGVVKGHGGLHAMVAGAGLFFVKPALDFEPGEVDALMAVHVRGGFLCAQAAARAMIPRGGGKILFISSILAERAVPNQAPYVAAKGAVAAMARALAVEWAPHNIQVNALGPQLTRTGMTEGLFKDPRKMAGVLARTPAGRAGEPEDVAGAAVFLCSPASDYLTGQHIVVDGGRSAGG</sequence>
<dbReference type="PRINTS" id="PR00080">
    <property type="entry name" value="SDRFAMILY"/>
</dbReference>
<name>A0A932MMI8_UNCTE</name>
<evidence type="ECO:0000256" key="1">
    <source>
        <dbReference type="ARBA" id="ARBA00006484"/>
    </source>
</evidence>
<dbReference type="PROSITE" id="PS00061">
    <property type="entry name" value="ADH_SHORT"/>
    <property type="match status" value="1"/>
</dbReference>
<comment type="caution">
    <text evidence="3">The sequence shown here is derived from an EMBL/GenBank/DDBJ whole genome shotgun (WGS) entry which is preliminary data.</text>
</comment>
<dbReference type="NCBIfam" id="NF005559">
    <property type="entry name" value="PRK07231.1"/>
    <property type="match status" value="1"/>
</dbReference>
<dbReference type="SUPFAM" id="SSF51735">
    <property type="entry name" value="NAD(P)-binding Rossmann-fold domains"/>
    <property type="match status" value="1"/>
</dbReference>
<dbReference type="SMART" id="SM00822">
    <property type="entry name" value="PKS_KR"/>
    <property type="match status" value="1"/>
</dbReference>
<dbReference type="AlphaFoldDB" id="A0A932MMI8"/>
<protein>
    <submittedName>
        <fullName evidence="3">Glucose 1-dehydrogenase</fullName>
        <ecNumber evidence="3">1.1.1.47</ecNumber>
    </submittedName>
</protein>
<organism evidence="3 4">
    <name type="scientific">Tectimicrobiota bacterium</name>
    <dbReference type="NCBI Taxonomy" id="2528274"/>
    <lineage>
        <taxon>Bacteria</taxon>
        <taxon>Pseudomonadati</taxon>
        <taxon>Nitrospinota/Tectimicrobiota group</taxon>
        <taxon>Candidatus Tectimicrobiota</taxon>
    </lineage>
</organism>
<feature type="domain" description="Ketoreductase" evidence="2">
    <location>
        <begin position="9"/>
        <end position="184"/>
    </location>
</feature>
<dbReference type="PANTHER" id="PTHR42760">
    <property type="entry name" value="SHORT-CHAIN DEHYDROGENASES/REDUCTASES FAMILY MEMBER"/>
    <property type="match status" value="1"/>
</dbReference>
<dbReference type="InterPro" id="IPR057326">
    <property type="entry name" value="KR_dom"/>
</dbReference>
<proteinExistence type="inferred from homology"/>
<dbReference type="Proteomes" id="UP000782312">
    <property type="component" value="Unassembled WGS sequence"/>
</dbReference>
<evidence type="ECO:0000313" key="3">
    <source>
        <dbReference type="EMBL" id="MBI3128334.1"/>
    </source>
</evidence>
<gene>
    <name evidence="3" type="ORF">HYZ11_12070</name>
</gene>
<keyword evidence="3" id="KW-0560">Oxidoreductase</keyword>
<dbReference type="Pfam" id="PF13561">
    <property type="entry name" value="adh_short_C2"/>
    <property type="match status" value="1"/>
</dbReference>
<dbReference type="GO" id="GO:0047936">
    <property type="term" value="F:glucose 1-dehydrogenase [NAD(P)+] activity"/>
    <property type="evidence" value="ECO:0007669"/>
    <property type="project" value="UniProtKB-EC"/>
</dbReference>
<dbReference type="InterPro" id="IPR036291">
    <property type="entry name" value="NAD(P)-bd_dom_sf"/>
</dbReference>
<dbReference type="EMBL" id="JACPUR010000027">
    <property type="protein sequence ID" value="MBI3128334.1"/>
    <property type="molecule type" value="Genomic_DNA"/>
</dbReference>
<evidence type="ECO:0000313" key="4">
    <source>
        <dbReference type="Proteomes" id="UP000782312"/>
    </source>
</evidence>
<dbReference type="PRINTS" id="PR00081">
    <property type="entry name" value="GDHRDH"/>
</dbReference>
<accession>A0A932MMI8</accession>
<dbReference type="InterPro" id="IPR002347">
    <property type="entry name" value="SDR_fam"/>
</dbReference>
<dbReference type="EC" id="1.1.1.47" evidence="3"/>